<dbReference type="PANTHER" id="PTHR15157:SF5">
    <property type="entry name" value="UV RADIATION RESISTANCE-ASSOCIATED GENE PROTEIN"/>
    <property type="match status" value="1"/>
</dbReference>
<proteinExistence type="predicted"/>
<name>A0A914PGW2_9BILA</name>
<reference evidence="4" key="1">
    <citation type="submission" date="2022-11" db="UniProtKB">
        <authorList>
            <consortium name="WormBaseParasite"/>
        </authorList>
    </citation>
    <scope>IDENTIFICATION</scope>
</reference>
<dbReference type="AlphaFoldDB" id="A0A914PGW2"/>
<evidence type="ECO:0000313" key="4">
    <source>
        <dbReference type="WBParaSite" id="PDA_v2.g17529.t1"/>
    </source>
</evidence>
<evidence type="ECO:0000256" key="1">
    <source>
        <dbReference type="ARBA" id="ARBA00023054"/>
    </source>
</evidence>
<dbReference type="WBParaSite" id="PDA_v2.g17529.t1">
    <property type="protein sequence ID" value="PDA_v2.g17529.t1"/>
    <property type="gene ID" value="PDA_v2.g17529"/>
</dbReference>
<dbReference type="GO" id="GO:0005768">
    <property type="term" value="C:endosome"/>
    <property type="evidence" value="ECO:0007669"/>
    <property type="project" value="TreeGrafter"/>
</dbReference>
<sequence length="368" mass="42691">MQTPEELKPTKLSYNDSDLKKIKELMDNVKSYAEKLGEKTNIFKAELDSNKSFDSMSSEVQNKQIRIRIYKQQIKEAKERLQNANNRQVLVEEVIEKKKKDELELKNNSIESGVASKAAVESIEPFRLTWTKLRNELVFRRRFMLFELYSVYFTDRSPGRRKERTCNCAKFDVIRGLHLPACDDRHGHNEIEMTAALGHLTNILLMIGRILNYNFFSPMFFKSSKSFILERNTHQIFHLFDITSRSHRDRFFHAYFLLNRNIIHLRHDLGLNTIELDRPIQNLQDAILCAIGKSSLPCTQIMRCLSIHSPSIVVPLTQSNVPQQNENNGNAVVKNMVKLKARDDNILDVVSAKNETFDVQKLCSRSLS</sequence>
<feature type="coiled-coil region" evidence="2">
    <location>
        <begin position="60"/>
        <end position="94"/>
    </location>
</feature>
<dbReference type="GO" id="GO:0035493">
    <property type="term" value="P:SNARE complex assembly"/>
    <property type="evidence" value="ECO:0007669"/>
    <property type="project" value="TreeGrafter"/>
</dbReference>
<dbReference type="InterPro" id="IPR018791">
    <property type="entry name" value="UV_resistance/autophagy_Atg14"/>
</dbReference>
<accession>A0A914PGW2</accession>
<keyword evidence="3" id="KW-1185">Reference proteome</keyword>
<organism evidence="3 4">
    <name type="scientific">Panagrolaimus davidi</name>
    <dbReference type="NCBI Taxonomy" id="227884"/>
    <lineage>
        <taxon>Eukaryota</taxon>
        <taxon>Metazoa</taxon>
        <taxon>Ecdysozoa</taxon>
        <taxon>Nematoda</taxon>
        <taxon>Chromadorea</taxon>
        <taxon>Rhabditida</taxon>
        <taxon>Tylenchina</taxon>
        <taxon>Panagrolaimomorpha</taxon>
        <taxon>Panagrolaimoidea</taxon>
        <taxon>Panagrolaimidae</taxon>
        <taxon>Panagrolaimus</taxon>
    </lineage>
</organism>
<dbReference type="PANTHER" id="PTHR15157">
    <property type="entry name" value="UV RADIATION RESISTANCE-ASSOCIATED GENE PROTEIN"/>
    <property type="match status" value="1"/>
</dbReference>
<dbReference type="GO" id="GO:0000323">
    <property type="term" value="C:lytic vacuole"/>
    <property type="evidence" value="ECO:0007669"/>
    <property type="project" value="TreeGrafter"/>
</dbReference>
<evidence type="ECO:0000256" key="2">
    <source>
        <dbReference type="SAM" id="Coils"/>
    </source>
</evidence>
<dbReference type="Pfam" id="PF10186">
    <property type="entry name" value="ATG14"/>
    <property type="match status" value="1"/>
</dbReference>
<protein>
    <submittedName>
        <fullName evidence="4">Uncharacterized protein</fullName>
    </submittedName>
</protein>
<dbReference type="GO" id="GO:0032991">
    <property type="term" value="C:protein-containing complex"/>
    <property type="evidence" value="ECO:0007669"/>
    <property type="project" value="UniProtKB-ARBA"/>
</dbReference>
<keyword evidence="1 2" id="KW-0175">Coiled coil</keyword>
<dbReference type="Proteomes" id="UP000887578">
    <property type="component" value="Unplaced"/>
</dbReference>
<evidence type="ECO:0000313" key="3">
    <source>
        <dbReference type="Proteomes" id="UP000887578"/>
    </source>
</evidence>
<dbReference type="GO" id="GO:0000149">
    <property type="term" value="F:SNARE binding"/>
    <property type="evidence" value="ECO:0007669"/>
    <property type="project" value="TreeGrafter"/>
</dbReference>